<evidence type="ECO:0000313" key="2">
    <source>
        <dbReference type="EMBL" id="OAJ67698.1"/>
    </source>
</evidence>
<dbReference type="PATRIC" id="fig|38307.3.peg.1794"/>
<dbReference type="Pfam" id="PF00501">
    <property type="entry name" value="AMP-binding"/>
    <property type="match status" value="1"/>
</dbReference>
<dbReference type="EMBL" id="LUTU01000007">
    <property type="protein sequence ID" value="OAJ67698.1"/>
    <property type="molecule type" value="Genomic_DNA"/>
</dbReference>
<proteinExistence type="predicted"/>
<dbReference type="AlphaFoldDB" id="A0A1B6VKX8"/>
<dbReference type="InterPro" id="IPR045851">
    <property type="entry name" value="AMP-bd_C_sf"/>
</dbReference>
<dbReference type="Proteomes" id="UP000077786">
    <property type="component" value="Unassembled WGS sequence"/>
</dbReference>
<evidence type="ECO:0000259" key="1">
    <source>
        <dbReference type="Pfam" id="PF00501"/>
    </source>
</evidence>
<dbReference type="InterPro" id="IPR000873">
    <property type="entry name" value="AMP-dep_synth/lig_dom"/>
</dbReference>
<dbReference type="GO" id="GO:0016878">
    <property type="term" value="F:acid-thiol ligase activity"/>
    <property type="evidence" value="ECO:0007669"/>
    <property type="project" value="UniProtKB-ARBA"/>
</dbReference>
<dbReference type="Gene3D" id="3.40.50.12780">
    <property type="entry name" value="N-terminal domain of ligase-like"/>
    <property type="match status" value="1"/>
</dbReference>
<name>A0A1B6VKX8_9PROT</name>
<accession>A0A1B6VKX8</accession>
<dbReference type="InterPro" id="IPR042099">
    <property type="entry name" value="ANL_N_sf"/>
</dbReference>
<gene>
    <name evidence="2" type="ORF">A0123_01740</name>
</gene>
<reference evidence="2 3" key="1">
    <citation type="submission" date="2016-03" db="EMBL/GenBank/DDBJ databases">
        <title>Draft genome sequence of Gluconobacter cerinus strain CECT 9110.</title>
        <authorList>
            <person name="Sainz F."/>
            <person name="Mas A."/>
            <person name="Torija M.J."/>
        </authorList>
    </citation>
    <scope>NUCLEOTIDE SEQUENCE [LARGE SCALE GENOMIC DNA]</scope>
    <source>
        <strain evidence="2 3">CECT 9110</strain>
    </source>
</reference>
<evidence type="ECO:0000313" key="3">
    <source>
        <dbReference type="Proteomes" id="UP000077786"/>
    </source>
</evidence>
<comment type="caution">
    <text evidence="2">The sequence shown here is derived from an EMBL/GenBank/DDBJ whole genome shotgun (WGS) entry which is preliminary data.</text>
</comment>
<sequence length="483" mass="52595">MFERLALKYAAGQPASTAMSWFEGEASFDQLSRDVSRVACALFQLRDLVPSVVAIRCVHPYRHWVFILALARLGIPSASLPGYVDANFHRSVKILSPDIILLDEPVEGLEQQVLVLNDAWFEHVCQTGAECAETITVQPDDVVRFSVAGGTSQDARRIALTSRYVETAVYHLLYQDVLSHTHRPENLRVLPTLGAETSSGFLIILSALVAGTRLQMMTGSELGLVFSQDIPTVAVVSPRHVEGILSQLPPGMSPLDNLFLTVAGGKLPKALCASIRQKLTSNVQVVYGADECGVITIVSTDVQSSDDEVGKPLPWVGLEIVDENHQRVSAGEVGRIRVSGTGVIEGYDLDPAGTEAQFRDGWFYPGDTGFVDANGTLHLQGRADDLISFGGDKFDLERLDERLLACAGVKDGAMFVVTDDQGLPTPWVALVTEDDFNLELLSKWMRAVFPNLPDATAVWIDALPRTENNQPDRVALQKAVKSS</sequence>
<dbReference type="Gene3D" id="3.30.300.30">
    <property type="match status" value="1"/>
</dbReference>
<dbReference type="SUPFAM" id="SSF56801">
    <property type="entry name" value="Acetyl-CoA synthetase-like"/>
    <property type="match status" value="1"/>
</dbReference>
<feature type="domain" description="AMP-dependent synthetase/ligase" evidence="1">
    <location>
        <begin position="10"/>
        <end position="347"/>
    </location>
</feature>
<dbReference type="InterPro" id="IPR050237">
    <property type="entry name" value="ATP-dep_AMP-bd_enzyme"/>
</dbReference>
<dbReference type="RefSeq" id="WP_064274493.1">
    <property type="nucleotide sequence ID" value="NZ_JBDNTQ010000001.1"/>
</dbReference>
<protein>
    <submittedName>
        <fullName evidence="2">Acyl-CoA synthetase</fullName>
    </submittedName>
</protein>
<organism evidence="2 3">
    <name type="scientific">Gluconobacter cerinus</name>
    <dbReference type="NCBI Taxonomy" id="38307"/>
    <lineage>
        <taxon>Bacteria</taxon>
        <taxon>Pseudomonadati</taxon>
        <taxon>Pseudomonadota</taxon>
        <taxon>Alphaproteobacteria</taxon>
        <taxon>Acetobacterales</taxon>
        <taxon>Acetobacteraceae</taxon>
        <taxon>Gluconobacter</taxon>
    </lineage>
</organism>
<dbReference type="PANTHER" id="PTHR43767:SF1">
    <property type="entry name" value="NONRIBOSOMAL PEPTIDE SYNTHASE PES1 (EUROFUNG)-RELATED"/>
    <property type="match status" value="1"/>
</dbReference>
<dbReference type="OrthoDB" id="7433489at2"/>
<dbReference type="PANTHER" id="PTHR43767">
    <property type="entry name" value="LONG-CHAIN-FATTY-ACID--COA LIGASE"/>
    <property type="match status" value="1"/>
</dbReference>